<organism evidence="16 17">
    <name type="scientific">Clostridium amylolyticum</name>
    <dbReference type="NCBI Taxonomy" id="1121298"/>
    <lineage>
        <taxon>Bacteria</taxon>
        <taxon>Bacillati</taxon>
        <taxon>Bacillota</taxon>
        <taxon>Clostridia</taxon>
        <taxon>Eubacteriales</taxon>
        <taxon>Clostridiaceae</taxon>
        <taxon>Clostridium</taxon>
    </lineage>
</organism>
<dbReference type="UniPathway" id="UPA00148">
    <property type="reaction ID" value="UER00233"/>
</dbReference>
<proteinExistence type="inferred from homology"/>
<keyword evidence="17" id="KW-1185">Reference proteome</keyword>
<evidence type="ECO:0000256" key="7">
    <source>
        <dbReference type="ARBA" id="ARBA00022741"/>
    </source>
</evidence>
<comment type="similarity">
    <text evidence="2 14">Belongs to the Cob(I)alamin adenosyltransferase family.</text>
</comment>
<dbReference type="Gene3D" id="1.20.1200.10">
    <property type="entry name" value="Cobalamin adenosyltransferase-like"/>
    <property type="match status" value="1"/>
</dbReference>
<dbReference type="GO" id="GO:0009236">
    <property type="term" value="P:cobalamin biosynthetic process"/>
    <property type="evidence" value="ECO:0007669"/>
    <property type="project" value="UniProtKB-UniRule"/>
</dbReference>
<dbReference type="EC" id="2.5.1.17" evidence="3 14"/>
<comment type="pathway">
    <text evidence="1 14">Cofactor biosynthesis; adenosylcobalamin biosynthesis; adenosylcobalamin from cob(II)yrinate a,c-diamide: step 2/7.</text>
</comment>
<dbReference type="PANTHER" id="PTHR12213">
    <property type="entry name" value="CORRINOID ADENOSYLTRANSFERASE"/>
    <property type="match status" value="1"/>
</dbReference>
<evidence type="ECO:0000256" key="5">
    <source>
        <dbReference type="ARBA" id="ARBA00022573"/>
    </source>
</evidence>
<evidence type="ECO:0000256" key="3">
    <source>
        <dbReference type="ARBA" id="ARBA00012454"/>
    </source>
</evidence>
<dbReference type="Proteomes" id="UP000184080">
    <property type="component" value="Unassembled WGS sequence"/>
</dbReference>
<evidence type="ECO:0000256" key="14">
    <source>
        <dbReference type="RuleBase" id="RU366026"/>
    </source>
</evidence>
<evidence type="ECO:0000256" key="1">
    <source>
        <dbReference type="ARBA" id="ARBA00005121"/>
    </source>
</evidence>
<dbReference type="SUPFAM" id="SSF89028">
    <property type="entry name" value="Cobalamin adenosyltransferase-like"/>
    <property type="match status" value="1"/>
</dbReference>
<dbReference type="InterPro" id="IPR029499">
    <property type="entry name" value="PduO-typ"/>
</dbReference>
<dbReference type="GO" id="GO:0008817">
    <property type="term" value="F:corrinoid adenosyltransferase activity"/>
    <property type="evidence" value="ECO:0007669"/>
    <property type="project" value="UniProtKB-UniRule"/>
</dbReference>
<comment type="catalytic activity">
    <reaction evidence="12 14">
        <text>2 cob(II)yrinate a,c diamide + reduced [electron-transfer flavoprotein] + 2 ATP = 2 adenosylcob(III)yrinate a,c-diamide + 2 triphosphate + oxidized [electron-transfer flavoprotein] + 3 H(+)</text>
        <dbReference type="Rhea" id="RHEA:11528"/>
        <dbReference type="Rhea" id="RHEA-COMP:10685"/>
        <dbReference type="Rhea" id="RHEA-COMP:10686"/>
        <dbReference type="ChEBI" id="CHEBI:15378"/>
        <dbReference type="ChEBI" id="CHEBI:18036"/>
        <dbReference type="ChEBI" id="CHEBI:30616"/>
        <dbReference type="ChEBI" id="CHEBI:57692"/>
        <dbReference type="ChEBI" id="CHEBI:58307"/>
        <dbReference type="ChEBI" id="CHEBI:58503"/>
        <dbReference type="ChEBI" id="CHEBI:58537"/>
        <dbReference type="EC" id="2.5.1.17"/>
    </reaction>
</comment>
<keyword evidence="6 14" id="KW-0808">Transferase</keyword>
<protein>
    <recommendedName>
        <fullName evidence="4 14">Corrinoid adenosyltransferase</fullName>
        <ecNumber evidence="3 14">2.5.1.17</ecNumber>
    </recommendedName>
    <alternativeName>
        <fullName evidence="9 14">Cob(II)alamin adenosyltransferase</fullName>
    </alternativeName>
    <alternativeName>
        <fullName evidence="11 14">Cob(II)yrinic acid a,c-diamide adenosyltransferase</fullName>
    </alternativeName>
    <alternativeName>
        <fullName evidence="10 14">Cobinamide/cobalamin adenosyltransferase</fullName>
    </alternativeName>
</protein>
<dbReference type="InterPro" id="IPR036451">
    <property type="entry name" value="CblAdoTrfase-like_sf"/>
</dbReference>
<evidence type="ECO:0000256" key="9">
    <source>
        <dbReference type="ARBA" id="ARBA00031529"/>
    </source>
</evidence>
<evidence type="ECO:0000256" key="6">
    <source>
        <dbReference type="ARBA" id="ARBA00022679"/>
    </source>
</evidence>
<dbReference type="RefSeq" id="WP_073007930.1">
    <property type="nucleotide sequence ID" value="NZ_FQZO01000004.1"/>
</dbReference>
<dbReference type="Pfam" id="PF01923">
    <property type="entry name" value="Cob_adeno_trans"/>
    <property type="match status" value="1"/>
</dbReference>
<evidence type="ECO:0000256" key="10">
    <source>
        <dbReference type="ARBA" id="ARBA00033334"/>
    </source>
</evidence>
<dbReference type="STRING" id="1121298.SAMN05444401_2848"/>
<dbReference type="NCBIfam" id="TIGR00636">
    <property type="entry name" value="PduO_Nterm"/>
    <property type="match status" value="1"/>
</dbReference>
<evidence type="ECO:0000256" key="11">
    <source>
        <dbReference type="ARBA" id="ARBA00033354"/>
    </source>
</evidence>
<evidence type="ECO:0000313" key="16">
    <source>
        <dbReference type="EMBL" id="SHJ34470.1"/>
    </source>
</evidence>
<dbReference type="AlphaFoldDB" id="A0A1M6IJ18"/>
<dbReference type="OrthoDB" id="9778896at2"/>
<evidence type="ECO:0000259" key="15">
    <source>
        <dbReference type="Pfam" id="PF01923"/>
    </source>
</evidence>
<keyword evidence="5 14" id="KW-0169">Cobalamin biosynthesis</keyword>
<name>A0A1M6IJ18_9CLOT</name>
<reference evidence="16 17" key="1">
    <citation type="submission" date="2016-11" db="EMBL/GenBank/DDBJ databases">
        <authorList>
            <person name="Jaros S."/>
            <person name="Januszkiewicz K."/>
            <person name="Wedrychowicz H."/>
        </authorList>
    </citation>
    <scope>NUCLEOTIDE SEQUENCE [LARGE SCALE GENOMIC DNA]</scope>
    <source>
        <strain evidence="16 17">DSM 21864</strain>
    </source>
</reference>
<dbReference type="EMBL" id="FQZO01000004">
    <property type="protein sequence ID" value="SHJ34470.1"/>
    <property type="molecule type" value="Genomic_DNA"/>
</dbReference>
<gene>
    <name evidence="16" type="ORF">SAMN05444401_2848</name>
</gene>
<evidence type="ECO:0000256" key="13">
    <source>
        <dbReference type="ARBA" id="ARBA00048692"/>
    </source>
</evidence>
<evidence type="ECO:0000256" key="2">
    <source>
        <dbReference type="ARBA" id="ARBA00007487"/>
    </source>
</evidence>
<evidence type="ECO:0000256" key="8">
    <source>
        <dbReference type="ARBA" id="ARBA00022840"/>
    </source>
</evidence>
<dbReference type="GO" id="GO:0005524">
    <property type="term" value="F:ATP binding"/>
    <property type="evidence" value="ECO:0007669"/>
    <property type="project" value="UniProtKB-UniRule"/>
</dbReference>
<dbReference type="PANTHER" id="PTHR12213:SF0">
    <property type="entry name" value="CORRINOID ADENOSYLTRANSFERASE MMAB"/>
    <property type="match status" value="1"/>
</dbReference>
<evidence type="ECO:0000256" key="12">
    <source>
        <dbReference type="ARBA" id="ARBA00048555"/>
    </source>
</evidence>
<feature type="domain" description="Cobalamin adenosyltransferase-like" evidence="15">
    <location>
        <begin position="3"/>
        <end position="166"/>
    </location>
</feature>
<comment type="catalytic activity">
    <reaction evidence="13 14">
        <text>2 cob(II)alamin + reduced [electron-transfer flavoprotein] + 2 ATP = 2 adenosylcob(III)alamin + 2 triphosphate + oxidized [electron-transfer flavoprotein] + 3 H(+)</text>
        <dbReference type="Rhea" id="RHEA:28671"/>
        <dbReference type="Rhea" id="RHEA-COMP:10685"/>
        <dbReference type="Rhea" id="RHEA-COMP:10686"/>
        <dbReference type="ChEBI" id="CHEBI:15378"/>
        <dbReference type="ChEBI" id="CHEBI:16304"/>
        <dbReference type="ChEBI" id="CHEBI:18036"/>
        <dbReference type="ChEBI" id="CHEBI:18408"/>
        <dbReference type="ChEBI" id="CHEBI:30616"/>
        <dbReference type="ChEBI" id="CHEBI:57692"/>
        <dbReference type="ChEBI" id="CHEBI:58307"/>
        <dbReference type="EC" id="2.5.1.17"/>
    </reaction>
</comment>
<keyword evidence="7 14" id="KW-0547">Nucleotide-binding</keyword>
<dbReference type="InterPro" id="IPR016030">
    <property type="entry name" value="CblAdoTrfase-like"/>
</dbReference>
<accession>A0A1M6IJ18</accession>
<evidence type="ECO:0000313" key="17">
    <source>
        <dbReference type="Proteomes" id="UP000184080"/>
    </source>
</evidence>
<sequence>MHVYTRTGDKGETGLFGGSRVNKDSLRVNCYGTIDEANSFLGMAYASCVDNELKEKIRWIQKKLFVVASELASDEEGIKMLAERITDEDVTTLEKTIDGYLSIIGEQNSFLIPGDTLESAMLHVSRTILRRAERSLVSLKRETDISDVLMKFVNRLSDTVYVMARYEAEYVSKI</sequence>
<keyword evidence="8 14" id="KW-0067">ATP-binding</keyword>
<evidence type="ECO:0000256" key="4">
    <source>
        <dbReference type="ARBA" id="ARBA00020963"/>
    </source>
</evidence>